<keyword evidence="1" id="KW-0805">Transcription regulation</keyword>
<dbReference type="InterPro" id="IPR014710">
    <property type="entry name" value="RmlC-like_jellyroll"/>
</dbReference>
<dbReference type="GO" id="GO:0005829">
    <property type="term" value="C:cytosol"/>
    <property type="evidence" value="ECO:0007669"/>
    <property type="project" value="TreeGrafter"/>
</dbReference>
<dbReference type="SUPFAM" id="SSF46785">
    <property type="entry name" value="Winged helix' DNA-binding domain"/>
    <property type="match status" value="1"/>
</dbReference>
<evidence type="ECO:0000256" key="1">
    <source>
        <dbReference type="ARBA" id="ARBA00023015"/>
    </source>
</evidence>
<dbReference type="Proteomes" id="UP000076586">
    <property type="component" value="Unassembled WGS sequence"/>
</dbReference>
<dbReference type="InterPro" id="IPR000595">
    <property type="entry name" value="cNMP-bd_dom"/>
</dbReference>
<sequence length="266" mass="29548">MEGQKAKIVTYVTTPNFKRPNSLLEAKKAYFCHSSKVETMKDIAIITKESPLFKGLATEELKEILEGNYKEVCYAKGDLVALQGDPCRSLMMILDGTVRSDMTDPAGKLVTIATLTAPDILAPAFIYAARNEFPVDITAMTDLTLMVIGRESFSKLLQQHITVLNNFLRMISDQTQFLTQKIRFLQFGTMKKKLASYFVEKLASVPGIEFQMEESQQALADRFGVTRPALARAIGEMVSDGIIHVEKKKVTVVNAVALKQMAAREG</sequence>
<keyword evidence="2" id="KW-0238">DNA-binding</keyword>
<dbReference type="InterPro" id="IPR018490">
    <property type="entry name" value="cNMP-bd_dom_sf"/>
</dbReference>
<dbReference type="PROSITE" id="PS50042">
    <property type="entry name" value="CNMP_BINDING_3"/>
    <property type="match status" value="1"/>
</dbReference>
<dbReference type="CDD" id="cd00038">
    <property type="entry name" value="CAP_ED"/>
    <property type="match status" value="1"/>
</dbReference>
<evidence type="ECO:0000256" key="3">
    <source>
        <dbReference type="ARBA" id="ARBA00023163"/>
    </source>
</evidence>
<dbReference type="GO" id="GO:0003700">
    <property type="term" value="F:DNA-binding transcription factor activity"/>
    <property type="evidence" value="ECO:0007669"/>
    <property type="project" value="TreeGrafter"/>
</dbReference>
<accession>A0A161LDC6</accession>
<protein>
    <submittedName>
        <fullName evidence="6">cAMP-binding domain of CRP</fullName>
    </submittedName>
</protein>
<dbReference type="InterPro" id="IPR050397">
    <property type="entry name" value="Env_Response_Regulators"/>
</dbReference>
<comment type="caution">
    <text evidence="6">The sequence shown here is derived from an EMBL/GenBank/DDBJ whole genome shotgun (WGS) entry which is preliminary data.</text>
</comment>
<gene>
    <name evidence="6" type="ORF">PJIAN_1484</name>
</gene>
<proteinExistence type="predicted"/>
<dbReference type="PROSITE" id="PS51063">
    <property type="entry name" value="HTH_CRP_2"/>
    <property type="match status" value="1"/>
</dbReference>
<dbReference type="InterPro" id="IPR036390">
    <property type="entry name" value="WH_DNA-bd_sf"/>
</dbReference>
<dbReference type="AlphaFoldDB" id="A0A161LDC6"/>
<reference evidence="7" key="2">
    <citation type="journal article" date="2017" name="Genome Announc.">
        <title>Draft genome sequence of Paludibacter jiangxiensis NM7(T), a propionate-producing fermentative bacterium.</title>
        <authorList>
            <person name="Qiu Y.-L."/>
            <person name="Tourlousse D.M."/>
            <person name="Matsuura N."/>
            <person name="Ohashi A."/>
            <person name="Sekiguchi Y."/>
        </authorList>
    </citation>
    <scope>NUCLEOTIDE SEQUENCE [LARGE SCALE GENOMIC DNA]</scope>
    <source>
        <strain evidence="7">NM7</strain>
    </source>
</reference>
<reference evidence="7" key="1">
    <citation type="submission" date="2016-04" db="EMBL/GenBank/DDBJ databases">
        <title>Draft genome sequence of Paludibacter jiangxiensis strain NM7.</title>
        <authorList>
            <person name="Qiu Y."/>
            <person name="Matsuura N."/>
            <person name="Ohashi A."/>
            <person name="Tourlousse M.D."/>
            <person name="Sekiguchi Y."/>
        </authorList>
    </citation>
    <scope>NUCLEOTIDE SEQUENCE [LARGE SCALE GENOMIC DNA]</scope>
    <source>
        <strain evidence="7">NM7</strain>
    </source>
</reference>
<dbReference type="Pfam" id="PF00027">
    <property type="entry name" value="cNMP_binding"/>
    <property type="match status" value="1"/>
</dbReference>
<organism evidence="6 7">
    <name type="scientific">Paludibacter jiangxiensis</name>
    <dbReference type="NCBI Taxonomy" id="681398"/>
    <lineage>
        <taxon>Bacteria</taxon>
        <taxon>Pseudomonadati</taxon>
        <taxon>Bacteroidota</taxon>
        <taxon>Bacteroidia</taxon>
        <taxon>Bacteroidales</taxon>
        <taxon>Paludibacteraceae</taxon>
        <taxon>Paludibacter</taxon>
    </lineage>
</organism>
<dbReference type="SUPFAM" id="SSF51206">
    <property type="entry name" value="cAMP-binding domain-like"/>
    <property type="match status" value="1"/>
</dbReference>
<evidence type="ECO:0000313" key="6">
    <source>
        <dbReference type="EMBL" id="GAT61897.1"/>
    </source>
</evidence>
<dbReference type="Gene3D" id="2.60.120.10">
    <property type="entry name" value="Jelly Rolls"/>
    <property type="match status" value="1"/>
</dbReference>
<name>A0A161LDC6_9BACT</name>
<dbReference type="GO" id="GO:0003677">
    <property type="term" value="F:DNA binding"/>
    <property type="evidence" value="ECO:0007669"/>
    <property type="project" value="UniProtKB-KW"/>
</dbReference>
<keyword evidence="3" id="KW-0804">Transcription</keyword>
<dbReference type="Pfam" id="PF13545">
    <property type="entry name" value="HTH_Crp_2"/>
    <property type="match status" value="1"/>
</dbReference>
<evidence type="ECO:0000313" key="7">
    <source>
        <dbReference type="Proteomes" id="UP000076586"/>
    </source>
</evidence>
<dbReference type="PANTHER" id="PTHR24567">
    <property type="entry name" value="CRP FAMILY TRANSCRIPTIONAL REGULATORY PROTEIN"/>
    <property type="match status" value="1"/>
</dbReference>
<dbReference type="SMART" id="SM00419">
    <property type="entry name" value="HTH_CRP"/>
    <property type="match status" value="1"/>
</dbReference>
<dbReference type="SMART" id="SM00100">
    <property type="entry name" value="cNMP"/>
    <property type="match status" value="1"/>
</dbReference>
<dbReference type="STRING" id="681398.PJIAN_1484"/>
<feature type="domain" description="HTH crp-type" evidence="5">
    <location>
        <begin position="188"/>
        <end position="256"/>
    </location>
</feature>
<evidence type="ECO:0000259" key="4">
    <source>
        <dbReference type="PROSITE" id="PS50042"/>
    </source>
</evidence>
<dbReference type="EMBL" id="BDCR01000001">
    <property type="protein sequence ID" value="GAT61897.1"/>
    <property type="molecule type" value="Genomic_DNA"/>
</dbReference>
<dbReference type="PANTHER" id="PTHR24567:SF58">
    <property type="entry name" value="CYCLIC AMP-BINDING REGULATORY PROTEIN"/>
    <property type="match status" value="1"/>
</dbReference>
<feature type="domain" description="Cyclic nucleotide-binding" evidence="4">
    <location>
        <begin position="52"/>
        <end position="157"/>
    </location>
</feature>
<evidence type="ECO:0000256" key="2">
    <source>
        <dbReference type="ARBA" id="ARBA00023125"/>
    </source>
</evidence>
<dbReference type="InterPro" id="IPR012318">
    <property type="entry name" value="HTH_CRP"/>
</dbReference>
<keyword evidence="7" id="KW-1185">Reference proteome</keyword>
<evidence type="ECO:0000259" key="5">
    <source>
        <dbReference type="PROSITE" id="PS51063"/>
    </source>
</evidence>